<comment type="caution">
    <text evidence="2">The sequence shown here is derived from an EMBL/GenBank/DDBJ whole genome shotgun (WGS) entry which is preliminary data.</text>
</comment>
<feature type="signal peptide" evidence="1">
    <location>
        <begin position="1"/>
        <end position="26"/>
    </location>
</feature>
<keyword evidence="1" id="KW-0333">Golgi apparatus</keyword>
<dbReference type="InterPro" id="IPR007217">
    <property type="entry name" value="Per1-like"/>
</dbReference>
<keyword evidence="1" id="KW-0472">Membrane</keyword>
<dbReference type="PANTHER" id="PTHR13148:SF20">
    <property type="entry name" value="POST-GPI ATTACHMENT TO PROTEINS FACTOR 3"/>
    <property type="match status" value="1"/>
</dbReference>
<accession>A0AAW0KHI8</accession>
<gene>
    <name evidence="2" type="primary">PGAP3</name>
    <name evidence="2" type="ORF">CFP56_020134</name>
</gene>
<keyword evidence="1" id="KW-0337">GPI-anchor biosynthesis</keyword>
<proteinExistence type="inferred from homology"/>
<evidence type="ECO:0000313" key="2">
    <source>
        <dbReference type="EMBL" id="KAK7838215.1"/>
    </source>
</evidence>
<evidence type="ECO:0000313" key="3">
    <source>
        <dbReference type="Proteomes" id="UP000237347"/>
    </source>
</evidence>
<dbReference type="GO" id="GO:0000139">
    <property type="term" value="C:Golgi membrane"/>
    <property type="evidence" value="ECO:0007669"/>
    <property type="project" value="UniProtKB-SubCell"/>
</dbReference>
<organism evidence="2 3">
    <name type="scientific">Quercus suber</name>
    <name type="common">Cork oak</name>
    <dbReference type="NCBI Taxonomy" id="58331"/>
    <lineage>
        <taxon>Eukaryota</taxon>
        <taxon>Viridiplantae</taxon>
        <taxon>Streptophyta</taxon>
        <taxon>Embryophyta</taxon>
        <taxon>Tracheophyta</taxon>
        <taxon>Spermatophyta</taxon>
        <taxon>Magnoliopsida</taxon>
        <taxon>eudicotyledons</taxon>
        <taxon>Gunneridae</taxon>
        <taxon>Pentapetalae</taxon>
        <taxon>rosids</taxon>
        <taxon>fabids</taxon>
        <taxon>Fagales</taxon>
        <taxon>Fagaceae</taxon>
        <taxon>Quercus</taxon>
    </lineage>
</organism>
<evidence type="ECO:0000256" key="1">
    <source>
        <dbReference type="RuleBase" id="RU365066"/>
    </source>
</evidence>
<name>A0AAW0KHI8_QUESU</name>
<comment type="subcellular location">
    <subcellularLocation>
        <location evidence="1">Golgi apparatus membrane</location>
        <topology evidence="1">Multi-pass membrane protein</topology>
    </subcellularLocation>
</comment>
<keyword evidence="1" id="KW-1133">Transmembrane helix</keyword>
<comment type="similarity">
    <text evidence="1">Belongs to the PGAP3 family.</text>
</comment>
<dbReference type="GO" id="GO:0016788">
    <property type="term" value="F:hydrolase activity, acting on ester bonds"/>
    <property type="evidence" value="ECO:0007669"/>
    <property type="project" value="TreeGrafter"/>
</dbReference>
<feature type="transmembrane region" description="Helical" evidence="1">
    <location>
        <begin position="39"/>
        <end position="64"/>
    </location>
</feature>
<dbReference type="AlphaFoldDB" id="A0AAW0KHI8"/>
<comment type="caution">
    <text evidence="1">Lacks conserved residue(s) required for the propagation of feature annotation.</text>
</comment>
<feature type="transmembrane region" description="Helical" evidence="1">
    <location>
        <begin position="76"/>
        <end position="96"/>
    </location>
</feature>
<protein>
    <recommendedName>
        <fullName evidence="1">Post-GPI attachment to proteins factor 3</fullName>
    </recommendedName>
</protein>
<dbReference type="PANTHER" id="PTHR13148">
    <property type="entry name" value="PER1-RELATED"/>
    <property type="match status" value="1"/>
</dbReference>
<feature type="chain" id="PRO_5043094764" description="Post-GPI attachment to proteins factor 3" evidence="1">
    <location>
        <begin position="27"/>
        <end position="103"/>
    </location>
</feature>
<dbReference type="GO" id="GO:0005789">
    <property type="term" value="C:endoplasmic reticulum membrane"/>
    <property type="evidence" value="ECO:0007669"/>
    <property type="project" value="TreeGrafter"/>
</dbReference>
<dbReference type="EMBL" id="PKMF04000311">
    <property type="protein sequence ID" value="KAK7838215.1"/>
    <property type="molecule type" value="Genomic_DNA"/>
</dbReference>
<dbReference type="Pfam" id="PF04080">
    <property type="entry name" value="Per1"/>
    <property type="match status" value="1"/>
</dbReference>
<keyword evidence="1" id="KW-0812">Transmembrane</keyword>
<dbReference type="Proteomes" id="UP000237347">
    <property type="component" value="Unassembled WGS sequence"/>
</dbReference>
<keyword evidence="3" id="KW-1185">Reference proteome</keyword>
<sequence>MAQLHWTLFPSSSLLLLLCLLPLLHASAGDSDPIYRQEPVAVALSALNLSMQFHGWLSFFILLYYKLPLRPDKRTYYEYTGLWHIYGILSMNSWFWSAVFHSR</sequence>
<reference evidence="2 3" key="1">
    <citation type="journal article" date="2018" name="Sci. Data">
        <title>The draft genome sequence of cork oak.</title>
        <authorList>
            <person name="Ramos A.M."/>
            <person name="Usie A."/>
            <person name="Barbosa P."/>
            <person name="Barros P.M."/>
            <person name="Capote T."/>
            <person name="Chaves I."/>
            <person name="Simoes F."/>
            <person name="Abreu I."/>
            <person name="Carrasquinho I."/>
            <person name="Faro C."/>
            <person name="Guimaraes J.B."/>
            <person name="Mendonca D."/>
            <person name="Nobrega F."/>
            <person name="Rodrigues L."/>
            <person name="Saibo N.J.M."/>
            <person name="Varela M.C."/>
            <person name="Egas C."/>
            <person name="Matos J."/>
            <person name="Miguel C.M."/>
            <person name="Oliveira M.M."/>
            <person name="Ricardo C.P."/>
            <person name="Goncalves S."/>
        </authorList>
    </citation>
    <scope>NUCLEOTIDE SEQUENCE [LARGE SCALE GENOMIC DNA]</scope>
    <source>
        <strain evidence="3">cv. HL8</strain>
    </source>
</reference>
<comment type="function">
    <text evidence="1">Involved in the lipid remodeling steps of GPI-anchor maturation.</text>
</comment>
<keyword evidence="1" id="KW-0732">Signal</keyword>
<dbReference type="GO" id="GO:0006506">
    <property type="term" value="P:GPI anchor biosynthetic process"/>
    <property type="evidence" value="ECO:0007669"/>
    <property type="project" value="UniProtKB-KW"/>
</dbReference>